<evidence type="ECO:0000313" key="13">
    <source>
        <dbReference type="Proteomes" id="UP001153709"/>
    </source>
</evidence>
<dbReference type="GO" id="GO:0008270">
    <property type="term" value="F:zinc ion binding"/>
    <property type="evidence" value="ECO:0007669"/>
    <property type="project" value="UniProtKB-KW"/>
</dbReference>
<dbReference type="AlphaFoldDB" id="A0A9N9T7M9"/>
<keyword evidence="4" id="KW-0677">Repeat</keyword>
<evidence type="ECO:0000256" key="9">
    <source>
        <dbReference type="ARBA" id="ARBA00023242"/>
    </source>
</evidence>
<dbReference type="Proteomes" id="UP001153709">
    <property type="component" value="Chromosome 9"/>
</dbReference>
<keyword evidence="7" id="KW-0805">Transcription regulation</keyword>
<accession>A0A9N9T7M9</accession>
<proteinExistence type="inferred from homology"/>
<sequence length="472" mass="54438">MSMPILSHGYSGKGIIIHPTPPTLSSSNIKPQKPVAVRSQLKLANNAPVYYLLLPNASGSKFALPNTQLVLNPQTNLANTTFVIKNPSRLANRFASPLKPYVNPFDYTPYVKDKVAYSYVQRRSVMEKELNETKFEPVVWACKMCKEEYKEKEELLDHYEVHKRTTDQLTDADANGSMDYLNDDKDKELVCPICNTAYAAKYYLHQHAILKHKPKDHYCNICNLNFLDDFSLSLHNTTHSDDPETYVCVTCKVFTTKTSKDLLAHFNKEHVKEEFYCEECDKNFTSKAWFEDHKIFHVESFSKEKCNCSTCSLTFPNRYSLNQHMQEIHKKFQCFTCDVTFPYKKNLAVHNEHFHSVEEKDKFLCNECGKVFTSQQLFRLHAETHAEGRYICSVCGKVFKKKAGLNIHARVHTGEKPCKCHLCDKSFSQRSSLTLHIRTHTGERPYACSKCKKGFISKTSKDGHEKRCKNFK</sequence>
<feature type="domain" description="C2H2-type" evidence="11">
    <location>
        <begin position="275"/>
        <end position="302"/>
    </location>
</feature>
<feature type="domain" description="C2H2-type" evidence="11">
    <location>
        <begin position="418"/>
        <end position="445"/>
    </location>
</feature>
<dbReference type="Pfam" id="PF00096">
    <property type="entry name" value="zf-C2H2"/>
    <property type="match status" value="4"/>
</dbReference>
<dbReference type="PANTHER" id="PTHR47772">
    <property type="entry name" value="ZINC FINGER PROTEIN 200"/>
    <property type="match status" value="1"/>
</dbReference>
<dbReference type="FunFam" id="3.30.160.60:FF:002343">
    <property type="entry name" value="Zinc finger protein 33A"/>
    <property type="match status" value="1"/>
</dbReference>
<dbReference type="InterPro" id="IPR050636">
    <property type="entry name" value="C2H2-ZF_domain-containing"/>
</dbReference>
<dbReference type="EMBL" id="OU898284">
    <property type="protein sequence ID" value="CAG9840427.1"/>
    <property type="molecule type" value="Genomic_DNA"/>
</dbReference>
<feature type="domain" description="C2H2-type" evidence="11">
    <location>
        <begin position="390"/>
        <end position="417"/>
    </location>
</feature>
<evidence type="ECO:0000313" key="12">
    <source>
        <dbReference type="EMBL" id="CAG9840427.1"/>
    </source>
</evidence>
<evidence type="ECO:0000256" key="1">
    <source>
        <dbReference type="ARBA" id="ARBA00004123"/>
    </source>
</evidence>
<keyword evidence="6" id="KW-0862">Zinc</keyword>
<dbReference type="OrthoDB" id="1095242at2759"/>
<keyword evidence="9" id="KW-0539">Nucleus</keyword>
<evidence type="ECO:0000256" key="7">
    <source>
        <dbReference type="ARBA" id="ARBA00023015"/>
    </source>
</evidence>
<gene>
    <name evidence="12" type="ORF">DIABBA_LOCUS13070</name>
</gene>
<comment type="similarity">
    <text evidence="2">Belongs to the krueppel C2H2-type zinc-finger protein family.</text>
</comment>
<dbReference type="Gene3D" id="3.30.160.60">
    <property type="entry name" value="Classic Zinc Finger"/>
    <property type="match status" value="6"/>
</dbReference>
<dbReference type="FunFam" id="3.30.160.60:FF:000193">
    <property type="entry name" value="Zinc finger protein 300"/>
    <property type="match status" value="1"/>
</dbReference>
<feature type="domain" description="C2H2-type" evidence="11">
    <location>
        <begin position="140"/>
        <end position="167"/>
    </location>
</feature>
<dbReference type="InterPro" id="IPR036236">
    <property type="entry name" value="Znf_C2H2_sf"/>
</dbReference>
<evidence type="ECO:0000259" key="11">
    <source>
        <dbReference type="PROSITE" id="PS50157"/>
    </source>
</evidence>
<dbReference type="PROSITE" id="PS50157">
    <property type="entry name" value="ZINC_FINGER_C2H2_2"/>
    <property type="match status" value="8"/>
</dbReference>
<evidence type="ECO:0000256" key="5">
    <source>
        <dbReference type="ARBA" id="ARBA00022771"/>
    </source>
</evidence>
<dbReference type="PROSITE" id="PS00028">
    <property type="entry name" value="ZINC_FINGER_C2H2_1"/>
    <property type="match status" value="8"/>
</dbReference>
<keyword evidence="13" id="KW-1185">Reference proteome</keyword>
<feature type="domain" description="C2H2-type" evidence="11">
    <location>
        <begin position="363"/>
        <end position="390"/>
    </location>
</feature>
<organism evidence="12 13">
    <name type="scientific">Diabrotica balteata</name>
    <name type="common">Banded cucumber beetle</name>
    <dbReference type="NCBI Taxonomy" id="107213"/>
    <lineage>
        <taxon>Eukaryota</taxon>
        <taxon>Metazoa</taxon>
        <taxon>Ecdysozoa</taxon>
        <taxon>Arthropoda</taxon>
        <taxon>Hexapoda</taxon>
        <taxon>Insecta</taxon>
        <taxon>Pterygota</taxon>
        <taxon>Neoptera</taxon>
        <taxon>Endopterygota</taxon>
        <taxon>Coleoptera</taxon>
        <taxon>Polyphaga</taxon>
        <taxon>Cucujiformia</taxon>
        <taxon>Chrysomeloidea</taxon>
        <taxon>Chrysomelidae</taxon>
        <taxon>Galerucinae</taxon>
        <taxon>Diabroticina</taxon>
        <taxon>Diabroticites</taxon>
        <taxon>Diabrotica</taxon>
    </lineage>
</organism>
<evidence type="ECO:0000256" key="10">
    <source>
        <dbReference type="PROSITE-ProRule" id="PRU00042"/>
    </source>
</evidence>
<dbReference type="SMART" id="SM00355">
    <property type="entry name" value="ZnF_C2H2"/>
    <property type="match status" value="11"/>
</dbReference>
<keyword evidence="3" id="KW-0479">Metal-binding</keyword>
<dbReference type="PANTHER" id="PTHR47772:SF13">
    <property type="entry name" value="GASTRULA ZINC FINGER PROTEIN XLCGF49.1-LIKE-RELATED"/>
    <property type="match status" value="1"/>
</dbReference>
<comment type="subcellular location">
    <subcellularLocation>
        <location evidence="1">Nucleus</location>
    </subcellularLocation>
</comment>
<feature type="domain" description="C2H2-type" evidence="11">
    <location>
        <begin position="217"/>
        <end position="244"/>
    </location>
</feature>
<protein>
    <recommendedName>
        <fullName evidence="11">C2H2-type domain-containing protein</fullName>
    </recommendedName>
</protein>
<evidence type="ECO:0000256" key="3">
    <source>
        <dbReference type="ARBA" id="ARBA00022723"/>
    </source>
</evidence>
<dbReference type="GO" id="GO:0005634">
    <property type="term" value="C:nucleus"/>
    <property type="evidence" value="ECO:0007669"/>
    <property type="project" value="UniProtKB-SubCell"/>
</dbReference>
<feature type="domain" description="C2H2-type" evidence="11">
    <location>
        <begin position="306"/>
        <end position="329"/>
    </location>
</feature>
<dbReference type="InterPro" id="IPR013087">
    <property type="entry name" value="Znf_C2H2_type"/>
</dbReference>
<evidence type="ECO:0000256" key="8">
    <source>
        <dbReference type="ARBA" id="ARBA00023163"/>
    </source>
</evidence>
<evidence type="ECO:0000256" key="4">
    <source>
        <dbReference type="ARBA" id="ARBA00022737"/>
    </source>
</evidence>
<dbReference type="GO" id="GO:0006355">
    <property type="term" value="P:regulation of DNA-templated transcription"/>
    <property type="evidence" value="ECO:0007669"/>
    <property type="project" value="UniProtKB-ARBA"/>
</dbReference>
<evidence type="ECO:0000256" key="6">
    <source>
        <dbReference type="ARBA" id="ARBA00022833"/>
    </source>
</evidence>
<feature type="domain" description="C2H2-type" evidence="11">
    <location>
        <begin position="332"/>
        <end position="360"/>
    </location>
</feature>
<keyword evidence="5 10" id="KW-0863">Zinc-finger</keyword>
<reference evidence="12" key="1">
    <citation type="submission" date="2022-01" db="EMBL/GenBank/DDBJ databases">
        <authorList>
            <person name="King R."/>
        </authorList>
    </citation>
    <scope>NUCLEOTIDE SEQUENCE</scope>
</reference>
<evidence type="ECO:0000256" key="2">
    <source>
        <dbReference type="ARBA" id="ARBA00006991"/>
    </source>
</evidence>
<keyword evidence="8" id="KW-0804">Transcription</keyword>
<name>A0A9N9T7M9_DIABA</name>
<dbReference type="SUPFAM" id="SSF57667">
    <property type="entry name" value="beta-beta-alpha zinc fingers"/>
    <property type="match status" value="4"/>
</dbReference>